<organism evidence="8 9">
    <name type="scientific">Pseudaeromonas paramecii</name>
    <dbReference type="NCBI Taxonomy" id="2138166"/>
    <lineage>
        <taxon>Bacteria</taxon>
        <taxon>Pseudomonadati</taxon>
        <taxon>Pseudomonadota</taxon>
        <taxon>Gammaproteobacteria</taxon>
        <taxon>Aeromonadales</taxon>
        <taxon>Aeromonadaceae</taxon>
        <taxon>Pseudaeromonas</taxon>
    </lineage>
</organism>
<accession>A0ABP8PZH4</accession>
<evidence type="ECO:0000256" key="3">
    <source>
        <dbReference type="ARBA" id="ARBA00022475"/>
    </source>
</evidence>
<keyword evidence="9" id="KW-1185">Reference proteome</keyword>
<evidence type="ECO:0000256" key="6">
    <source>
        <dbReference type="ARBA" id="ARBA00023136"/>
    </source>
</evidence>
<feature type="transmembrane region" description="Helical" evidence="7">
    <location>
        <begin position="244"/>
        <end position="263"/>
    </location>
</feature>
<evidence type="ECO:0000313" key="9">
    <source>
        <dbReference type="Proteomes" id="UP001501321"/>
    </source>
</evidence>
<dbReference type="Proteomes" id="UP001501321">
    <property type="component" value="Unassembled WGS sequence"/>
</dbReference>
<proteinExistence type="inferred from homology"/>
<dbReference type="NCBIfam" id="TIGR00698">
    <property type="entry name" value="YeiH family putative sulfate export transporter"/>
    <property type="match status" value="1"/>
</dbReference>
<evidence type="ECO:0000256" key="2">
    <source>
        <dbReference type="ARBA" id="ARBA00007977"/>
    </source>
</evidence>
<comment type="subcellular location">
    <subcellularLocation>
        <location evidence="1">Cell membrane</location>
        <topology evidence="1">Multi-pass membrane protein</topology>
    </subcellularLocation>
</comment>
<comment type="similarity">
    <text evidence="2">Belongs to the UPF0324 family.</text>
</comment>
<name>A0ABP8PZH4_9GAMM</name>
<gene>
    <name evidence="8" type="ORF">GCM10023095_07860</name>
</gene>
<evidence type="ECO:0000313" key="8">
    <source>
        <dbReference type="EMBL" id="GAA4495116.1"/>
    </source>
</evidence>
<keyword evidence="4 7" id="KW-0812">Transmembrane</keyword>
<dbReference type="EMBL" id="BAABFC010000004">
    <property type="protein sequence ID" value="GAA4495116.1"/>
    <property type="molecule type" value="Genomic_DNA"/>
</dbReference>
<keyword evidence="5 7" id="KW-1133">Transmembrane helix</keyword>
<dbReference type="InterPro" id="IPR004630">
    <property type="entry name" value="UPF0324_YeiH-like"/>
</dbReference>
<dbReference type="InterPro" id="IPR018383">
    <property type="entry name" value="UPF0324_pro"/>
</dbReference>
<keyword evidence="6 7" id="KW-0472">Membrane</keyword>
<feature type="transmembrane region" description="Helical" evidence="7">
    <location>
        <begin position="269"/>
        <end position="290"/>
    </location>
</feature>
<dbReference type="Pfam" id="PF03601">
    <property type="entry name" value="Cons_hypoth698"/>
    <property type="match status" value="1"/>
</dbReference>
<evidence type="ECO:0000256" key="7">
    <source>
        <dbReference type="SAM" id="Phobius"/>
    </source>
</evidence>
<feature type="transmembrane region" description="Helical" evidence="7">
    <location>
        <begin position="88"/>
        <end position="108"/>
    </location>
</feature>
<feature type="transmembrane region" description="Helical" evidence="7">
    <location>
        <begin position="117"/>
        <end position="135"/>
    </location>
</feature>
<comment type="caution">
    <text evidence="8">The sequence shown here is derived from an EMBL/GenBank/DDBJ whole genome shotgun (WGS) entry which is preliminary data.</text>
</comment>
<feature type="transmembrane region" description="Helical" evidence="7">
    <location>
        <begin position="147"/>
        <end position="169"/>
    </location>
</feature>
<dbReference type="PANTHER" id="PTHR30106:SF2">
    <property type="entry name" value="UPF0324 INNER MEMBRANE PROTEIN YEIH"/>
    <property type="match status" value="1"/>
</dbReference>
<evidence type="ECO:0000256" key="5">
    <source>
        <dbReference type="ARBA" id="ARBA00022989"/>
    </source>
</evidence>
<feature type="transmembrane region" description="Helical" evidence="7">
    <location>
        <begin position="213"/>
        <end position="232"/>
    </location>
</feature>
<dbReference type="RefSeq" id="WP_345010265.1">
    <property type="nucleotide sequence ID" value="NZ_BAABFC010000004.1"/>
</dbReference>
<reference evidence="9" key="1">
    <citation type="journal article" date="2019" name="Int. J. Syst. Evol. Microbiol.">
        <title>The Global Catalogue of Microorganisms (GCM) 10K type strain sequencing project: providing services to taxonomists for standard genome sequencing and annotation.</title>
        <authorList>
            <consortium name="The Broad Institute Genomics Platform"/>
            <consortium name="The Broad Institute Genome Sequencing Center for Infectious Disease"/>
            <person name="Wu L."/>
            <person name="Ma J."/>
        </authorList>
    </citation>
    <scope>NUCLEOTIDE SEQUENCE [LARGE SCALE GENOMIC DNA]</scope>
    <source>
        <strain evidence="9">JCM 32226</strain>
    </source>
</reference>
<evidence type="ECO:0000256" key="1">
    <source>
        <dbReference type="ARBA" id="ARBA00004651"/>
    </source>
</evidence>
<dbReference type="PANTHER" id="PTHR30106">
    <property type="entry name" value="INNER MEMBRANE PROTEIN YEIH-RELATED"/>
    <property type="match status" value="1"/>
</dbReference>
<protein>
    <submittedName>
        <fullName evidence="8">YeiH family putative sulfate export transporter</fullName>
    </submittedName>
</protein>
<evidence type="ECO:0000256" key="4">
    <source>
        <dbReference type="ARBA" id="ARBA00022692"/>
    </source>
</evidence>
<sequence length="328" mass="34643">MNLYLLLPLIALTALGLAQVPAVAQLGLSALPLAIVLGIAAGHLLRRTPSAGEEAFSRFSQQKLLRLGIILFGFGLNFHQLVAVGWQALVVDAIVVASVFLVGTWVGIRLLKLEPDLAMLTSVGSAICGAAAIMAAESVIKPKQRDITVAVATVVLFGTLAMFSHPYLYHALHLSQGQYGIYIGSTIHEVAQAVAAGQSVGGEALQNAVIVKLIRVMMLAPFIMLLSAYLSRRHSGEQTGTTRITIPWFVLGFILAAGVNTWVTMPGMLHQGLGIASQLTLAMAMAALGLHTRWQTLKAAGVKPLLLAAGLFVLLMVGGYGLNRLLIG</sequence>
<keyword evidence="3" id="KW-1003">Cell membrane</keyword>
<feature type="transmembrane region" description="Helical" evidence="7">
    <location>
        <begin position="302"/>
        <end position="322"/>
    </location>
</feature>